<dbReference type="RefSeq" id="XP_060282043.1">
    <property type="nucleotide sequence ID" value="XM_060428290.1"/>
</dbReference>
<organism evidence="3 4">
    <name type="scientific">Phialemonium atrogriseum</name>
    <dbReference type="NCBI Taxonomy" id="1093897"/>
    <lineage>
        <taxon>Eukaryota</taxon>
        <taxon>Fungi</taxon>
        <taxon>Dikarya</taxon>
        <taxon>Ascomycota</taxon>
        <taxon>Pezizomycotina</taxon>
        <taxon>Sordariomycetes</taxon>
        <taxon>Sordariomycetidae</taxon>
        <taxon>Cephalothecales</taxon>
        <taxon>Cephalothecaceae</taxon>
        <taxon>Phialemonium</taxon>
    </lineage>
</organism>
<name>A0AAJ0BWM7_9PEZI</name>
<feature type="transmembrane region" description="Helical" evidence="1">
    <location>
        <begin position="218"/>
        <end position="236"/>
    </location>
</feature>
<feature type="transmembrane region" description="Helical" evidence="1">
    <location>
        <begin position="297"/>
        <end position="323"/>
    </location>
</feature>
<keyword evidence="1" id="KW-1133">Transmembrane helix</keyword>
<feature type="transmembrane region" description="Helical" evidence="1">
    <location>
        <begin position="335"/>
        <end position="351"/>
    </location>
</feature>
<evidence type="ECO:0000256" key="1">
    <source>
        <dbReference type="SAM" id="Phobius"/>
    </source>
</evidence>
<keyword evidence="2" id="KW-0732">Signal</keyword>
<evidence type="ECO:0000313" key="4">
    <source>
        <dbReference type="Proteomes" id="UP001244011"/>
    </source>
</evidence>
<sequence length="380" mass="42016">MEYFTLSGLLFLIFWAQPSYAMTFTIQFQHWYPQYAPIWKDILQTNCTDQYALYLTGFKNHSNIDWRGGGGTLSALTQPVILCILNNSSDYLQSVLTSAQVLLGITPTVLALLSASNEELAMLTVVARRPMLASLLALGSPSVYLSRAFDYCNPKDILEGKNDRLTQWRPAGAAKSAVAMAEYVLAIAAVGNVAHVSYQLGIRSVSSIWSDTVLGPMIWALLVIVIHVVGTLSMCFRVRRDMGNTRGIGGSVDKGPIKWLRNTWWFIRELPSTEMTPSVAQSDMEVTFIKESPKYIIVSWFLSPFIICHIIFGTFLMSSLLFLGPKDALGVAGRYMGSVLVCRTILLYEIAGMREMYLRSKESKESAKSGVTEGLGGAQA</sequence>
<gene>
    <name evidence="3" type="ORF">QBC33DRAFT_542615</name>
</gene>
<feature type="chain" id="PRO_5042496390" evidence="2">
    <location>
        <begin position="22"/>
        <end position="380"/>
    </location>
</feature>
<keyword evidence="1" id="KW-0472">Membrane</keyword>
<comment type="caution">
    <text evidence="3">The sequence shown here is derived from an EMBL/GenBank/DDBJ whole genome shotgun (WGS) entry which is preliminary data.</text>
</comment>
<keyword evidence="4" id="KW-1185">Reference proteome</keyword>
<dbReference type="EMBL" id="MU839013">
    <property type="protein sequence ID" value="KAK1765830.1"/>
    <property type="molecule type" value="Genomic_DNA"/>
</dbReference>
<keyword evidence="1" id="KW-0812">Transmembrane</keyword>
<protein>
    <submittedName>
        <fullName evidence="3">Uncharacterized protein</fullName>
    </submittedName>
</protein>
<feature type="signal peptide" evidence="2">
    <location>
        <begin position="1"/>
        <end position="21"/>
    </location>
</feature>
<reference evidence="3" key="1">
    <citation type="submission" date="2023-06" db="EMBL/GenBank/DDBJ databases">
        <title>Genome-scale phylogeny and comparative genomics of the fungal order Sordariales.</title>
        <authorList>
            <consortium name="Lawrence Berkeley National Laboratory"/>
            <person name="Hensen N."/>
            <person name="Bonometti L."/>
            <person name="Westerberg I."/>
            <person name="Brannstrom I.O."/>
            <person name="Guillou S."/>
            <person name="Cros-Aarteil S."/>
            <person name="Calhoun S."/>
            <person name="Haridas S."/>
            <person name="Kuo A."/>
            <person name="Mondo S."/>
            <person name="Pangilinan J."/>
            <person name="Riley R."/>
            <person name="Labutti K."/>
            <person name="Andreopoulos B."/>
            <person name="Lipzen A."/>
            <person name="Chen C."/>
            <person name="Yanf M."/>
            <person name="Daum C."/>
            <person name="Ng V."/>
            <person name="Clum A."/>
            <person name="Steindorff A."/>
            <person name="Ohm R."/>
            <person name="Martin F."/>
            <person name="Silar P."/>
            <person name="Natvig D."/>
            <person name="Lalanne C."/>
            <person name="Gautier V."/>
            <person name="Ament-Velasquez S.L."/>
            <person name="Kruys A."/>
            <person name="Hutchinson M.I."/>
            <person name="Powell A.J."/>
            <person name="Barry K."/>
            <person name="Miller A.N."/>
            <person name="Grigoriev I.V."/>
            <person name="Debuchy R."/>
            <person name="Gladieux P."/>
            <person name="Thoren M.H."/>
            <person name="Johannesson H."/>
        </authorList>
    </citation>
    <scope>NUCLEOTIDE SEQUENCE</scope>
    <source>
        <strain evidence="3">8032-3</strain>
    </source>
</reference>
<feature type="transmembrane region" description="Helical" evidence="1">
    <location>
        <begin position="177"/>
        <end position="198"/>
    </location>
</feature>
<evidence type="ECO:0000256" key="2">
    <source>
        <dbReference type="SAM" id="SignalP"/>
    </source>
</evidence>
<accession>A0AAJ0BWM7</accession>
<dbReference type="GeneID" id="85311477"/>
<dbReference type="Proteomes" id="UP001244011">
    <property type="component" value="Unassembled WGS sequence"/>
</dbReference>
<dbReference type="AlphaFoldDB" id="A0AAJ0BWM7"/>
<evidence type="ECO:0000313" key="3">
    <source>
        <dbReference type="EMBL" id="KAK1765830.1"/>
    </source>
</evidence>
<proteinExistence type="predicted"/>